<dbReference type="PIRSF" id="PIRSF006386">
    <property type="entry name" value="HCCAis_GSTk"/>
    <property type="match status" value="1"/>
</dbReference>
<keyword evidence="1" id="KW-0413">Isomerase</keyword>
<evidence type="ECO:0000256" key="1">
    <source>
        <dbReference type="PIRNR" id="PIRNR006386"/>
    </source>
</evidence>
<dbReference type="GO" id="GO:0006749">
    <property type="term" value="P:glutathione metabolic process"/>
    <property type="evidence" value="ECO:0007669"/>
    <property type="project" value="TreeGrafter"/>
</dbReference>
<dbReference type="GO" id="GO:0018845">
    <property type="term" value="F:2-hydroxychromene-2-carboxylate isomerase activity"/>
    <property type="evidence" value="ECO:0007669"/>
    <property type="project" value="UniProtKB-UniRule"/>
</dbReference>
<evidence type="ECO:0000313" key="4">
    <source>
        <dbReference type="EMBL" id="KGD64844.1"/>
    </source>
</evidence>
<dbReference type="InterPro" id="IPR036249">
    <property type="entry name" value="Thioredoxin-like_sf"/>
</dbReference>
<evidence type="ECO:0000313" key="5">
    <source>
        <dbReference type="Proteomes" id="UP000029444"/>
    </source>
</evidence>
<evidence type="ECO:0000256" key="2">
    <source>
        <dbReference type="PIRSR" id="PIRSR006386-1"/>
    </source>
</evidence>
<dbReference type="EMBL" id="ARXV01000006">
    <property type="protein sequence ID" value="KGD64844.1"/>
    <property type="molecule type" value="Genomic_DNA"/>
</dbReference>
<feature type="domain" description="DSBA-like thioredoxin" evidence="3">
    <location>
        <begin position="4"/>
        <end position="194"/>
    </location>
</feature>
<evidence type="ECO:0000259" key="3">
    <source>
        <dbReference type="Pfam" id="PF01323"/>
    </source>
</evidence>
<dbReference type="EC" id="5.99.1.4" evidence="1"/>
<dbReference type="CDD" id="cd03022">
    <property type="entry name" value="DsbA_HCCA_Iso"/>
    <property type="match status" value="1"/>
</dbReference>
<dbReference type="RefSeq" id="WP_035232307.1">
    <property type="nucleotide sequence ID" value="NZ_ARXV01000006.1"/>
</dbReference>
<dbReference type="eggNOG" id="COG3917">
    <property type="taxonomic scope" value="Bacteria"/>
</dbReference>
<feature type="active site" description="Nucleophile" evidence="2">
    <location>
        <position position="13"/>
    </location>
</feature>
<dbReference type="PANTHER" id="PTHR42943">
    <property type="entry name" value="GLUTATHIONE S-TRANSFERASE KAPPA"/>
    <property type="match status" value="1"/>
</dbReference>
<dbReference type="InterPro" id="IPR044087">
    <property type="entry name" value="NahD-like"/>
</dbReference>
<dbReference type="PATRIC" id="fig|1177154.3.peg.1786"/>
<dbReference type="PANTHER" id="PTHR42943:SF2">
    <property type="entry name" value="GLUTATHIONE S-TRANSFERASE KAPPA 1"/>
    <property type="match status" value="1"/>
</dbReference>
<dbReference type="InterPro" id="IPR051924">
    <property type="entry name" value="GST_Kappa/NadH"/>
</dbReference>
<name>A0A095SKH6_9GAMM</name>
<reference evidence="4 5" key="1">
    <citation type="submission" date="2012-09" db="EMBL/GenBank/DDBJ databases">
        <title>Genome Sequence of alkane-degrading Bacterium Alcanivorax sp. 19-m-6.</title>
        <authorList>
            <person name="Lai Q."/>
            <person name="Shao Z."/>
        </authorList>
    </citation>
    <scope>NUCLEOTIDE SEQUENCE [LARGE SCALE GENOMIC DNA]</scope>
    <source>
        <strain evidence="4 5">19-m-6</strain>
    </source>
</reference>
<dbReference type="SUPFAM" id="SSF52833">
    <property type="entry name" value="Thioredoxin-like"/>
    <property type="match status" value="1"/>
</dbReference>
<comment type="catalytic activity">
    <reaction evidence="1">
        <text>2-hydroxychromene-2-carboxylate = (3E)-4-(2-hydroxyphenyl)-2-oxobut-3-enoate</text>
        <dbReference type="Rhea" id="RHEA:27401"/>
        <dbReference type="ChEBI" id="CHEBI:59350"/>
        <dbReference type="ChEBI" id="CHEBI:59353"/>
        <dbReference type="EC" id="5.99.1.4"/>
    </reaction>
</comment>
<dbReference type="Proteomes" id="UP000029444">
    <property type="component" value="Unassembled WGS sequence"/>
</dbReference>
<dbReference type="AlphaFoldDB" id="A0A095SKH6"/>
<dbReference type="GO" id="GO:1901170">
    <property type="term" value="P:naphthalene catabolic process"/>
    <property type="evidence" value="ECO:0007669"/>
    <property type="project" value="InterPro"/>
</dbReference>
<dbReference type="STRING" id="1177154.Y5S_01752"/>
<dbReference type="GO" id="GO:0004602">
    <property type="term" value="F:glutathione peroxidase activity"/>
    <property type="evidence" value="ECO:0007669"/>
    <property type="project" value="TreeGrafter"/>
</dbReference>
<comment type="caution">
    <text evidence="4">The sequence shown here is derived from an EMBL/GenBank/DDBJ whole genome shotgun (WGS) entry which is preliminary data.</text>
</comment>
<dbReference type="OrthoDB" id="5244108at2"/>
<gene>
    <name evidence="4" type="ORF">Y5S_01752</name>
</gene>
<dbReference type="Pfam" id="PF01323">
    <property type="entry name" value="DSBA"/>
    <property type="match status" value="1"/>
</dbReference>
<dbReference type="InterPro" id="IPR001853">
    <property type="entry name" value="DSBA-like_thioredoxin_dom"/>
</dbReference>
<organism evidence="4 5">
    <name type="scientific">Alcanivorax nanhaiticus</name>
    <dbReference type="NCBI Taxonomy" id="1177154"/>
    <lineage>
        <taxon>Bacteria</taxon>
        <taxon>Pseudomonadati</taxon>
        <taxon>Pseudomonadota</taxon>
        <taxon>Gammaproteobacteria</taxon>
        <taxon>Oceanospirillales</taxon>
        <taxon>Alcanivoracaceae</taxon>
        <taxon>Alcanivorax</taxon>
    </lineage>
</organism>
<sequence>MSKTVEFIFDVGSPTAYLAWTQLGAMCERTGAQLQLTPVLLGGIFKATGNNPPGAVPAKGMYMMRDLARYAQRYQVPLTMNPHFPVNTLLPMRVATAAIGTPEQDTVVGALYDAMWKAPCKLSEPEALSRVLTEAGLDAGHWLERAGDEGVKDTLKANTEAAVKRGVFGAPTLFVGNEMFFGQDRLDFVEEALA</sequence>
<dbReference type="Gene3D" id="3.40.30.10">
    <property type="entry name" value="Glutaredoxin"/>
    <property type="match status" value="1"/>
</dbReference>
<protein>
    <recommendedName>
        <fullName evidence="1">2-hydroxychromene-2-carboxylate isomerase</fullName>
        <ecNumber evidence="1">5.99.1.4</ecNumber>
    </recommendedName>
</protein>
<dbReference type="GO" id="GO:0004364">
    <property type="term" value="F:glutathione transferase activity"/>
    <property type="evidence" value="ECO:0007669"/>
    <property type="project" value="TreeGrafter"/>
</dbReference>
<comment type="similarity">
    <text evidence="1">Belongs to the GST superfamily. NadH family.</text>
</comment>
<dbReference type="InterPro" id="IPR014440">
    <property type="entry name" value="HCCAis_GSTk"/>
</dbReference>
<proteinExistence type="inferred from homology"/>
<keyword evidence="5" id="KW-1185">Reference proteome</keyword>
<accession>A0A095SKH6</accession>